<evidence type="ECO:0000259" key="3">
    <source>
        <dbReference type="SMART" id="SM00047"/>
    </source>
</evidence>
<dbReference type="CDD" id="cd12797">
    <property type="entry name" value="M23_peptidase"/>
    <property type="match status" value="1"/>
</dbReference>
<protein>
    <submittedName>
        <fullName evidence="4">Glucosaminidase domain-containing protein</fullName>
    </submittedName>
</protein>
<reference evidence="4 5" key="1">
    <citation type="submission" date="2021-07" db="EMBL/GenBank/DDBJ databases">
        <title>Genomic diversity and antimicrobial resistance of Prevotella spp. isolated from chronic lung disease airways.</title>
        <authorList>
            <person name="Webb K.A."/>
            <person name="Olagoke O.S."/>
            <person name="Baird T."/>
            <person name="Neill J."/>
            <person name="Pham A."/>
            <person name="Wells T.J."/>
            <person name="Ramsay K.A."/>
            <person name="Bell S.C."/>
            <person name="Sarovich D.S."/>
            <person name="Price E.P."/>
        </authorList>
    </citation>
    <scope>NUCLEOTIDE SEQUENCE [LARGE SCALE GENOMIC DNA]</scope>
    <source>
        <strain evidence="4 5">SCHI0027.S.6</strain>
    </source>
</reference>
<accession>A0ABS6Y7H6</accession>
<feature type="chain" id="PRO_5047527548" evidence="2">
    <location>
        <begin position="24"/>
        <end position="337"/>
    </location>
</feature>
<dbReference type="Pfam" id="PF01551">
    <property type="entry name" value="Peptidase_M23"/>
    <property type="match status" value="1"/>
</dbReference>
<dbReference type="InterPro" id="IPR002901">
    <property type="entry name" value="MGlyc_endo_b_GlcNAc-like_dom"/>
</dbReference>
<dbReference type="PANTHER" id="PTHR33308">
    <property type="entry name" value="PEPTIDOGLYCAN HYDROLASE FLGJ"/>
    <property type="match status" value="1"/>
</dbReference>
<dbReference type="Proteomes" id="UP000812077">
    <property type="component" value="Unassembled WGS sequence"/>
</dbReference>
<proteinExistence type="predicted"/>
<organism evidence="4 5">
    <name type="scientific">Prevotella melaninogenica</name>
    <dbReference type="NCBI Taxonomy" id="28132"/>
    <lineage>
        <taxon>Bacteria</taxon>
        <taxon>Pseudomonadati</taxon>
        <taxon>Bacteroidota</taxon>
        <taxon>Bacteroidia</taxon>
        <taxon>Bacteroidales</taxon>
        <taxon>Prevotellaceae</taxon>
        <taxon>Prevotella</taxon>
    </lineage>
</organism>
<dbReference type="Pfam" id="PF01832">
    <property type="entry name" value="Glucosaminidase"/>
    <property type="match status" value="1"/>
</dbReference>
<evidence type="ECO:0000256" key="1">
    <source>
        <dbReference type="ARBA" id="ARBA00022801"/>
    </source>
</evidence>
<dbReference type="SMART" id="SM00047">
    <property type="entry name" value="LYZ2"/>
    <property type="match status" value="1"/>
</dbReference>
<comment type="caution">
    <text evidence="4">The sequence shown here is derived from an EMBL/GenBank/DDBJ whole genome shotgun (WGS) entry which is preliminary data.</text>
</comment>
<keyword evidence="2" id="KW-0732">Signal</keyword>
<feature type="signal peptide" evidence="2">
    <location>
        <begin position="1"/>
        <end position="23"/>
    </location>
</feature>
<dbReference type="EMBL" id="JAHXCP010000023">
    <property type="protein sequence ID" value="MBW4755449.1"/>
    <property type="molecule type" value="Genomic_DNA"/>
</dbReference>
<dbReference type="InterPro" id="IPR016047">
    <property type="entry name" value="M23ase_b-sheet_dom"/>
</dbReference>
<gene>
    <name evidence="4" type="ORF">KZO77_10505</name>
</gene>
<dbReference type="RefSeq" id="WP_219433908.1">
    <property type="nucleotide sequence ID" value="NZ_JAHXCP010000023.1"/>
</dbReference>
<keyword evidence="5" id="KW-1185">Reference proteome</keyword>
<evidence type="ECO:0000256" key="2">
    <source>
        <dbReference type="SAM" id="SignalP"/>
    </source>
</evidence>
<name>A0ABS6Y7H6_9BACT</name>
<sequence>MISRLIILLSLCLSVFLPSSAHRAVKDRLEKDYWIEKYLSVSLPLDKIIITSSFGTRTDPFSGGQSHHSGIDLKAHYEEVLSMLDGYVIGVGQDSRSGLYVILEYGKYTISYCHLSRVLVNKGDMVFAGDAVAISGNTGRSTAPHLHITCKRNGVKVNPLDLIRYVENVRSEALQALHALGSLKLSRKEFFNLYAPAAMDHQVKYGIPASVTLAQMALESTWGTSDLARFGNNFFGIKATISWLSQNLPYSTHDDDYLSEKFCNFSSPLESMEYHSKILMSNRYRRCRNFGPTDYHNWLVEIKAAGYATAGNYVAKCEQIILQNKLYLYDQLAEKRI</sequence>
<dbReference type="PANTHER" id="PTHR33308:SF9">
    <property type="entry name" value="PEPTIDOGLYCAN HYDROLASE FLGJ"/>
    <property type="match status" value="1"/>
</dbReference>
<keyword evidence="1" id="KW-0378">Hydrolase</keyword>
<evidence type="ECO:0000313" key="4">
    <source>
        <dbReference type="EMBL" id="MBW4755449.1"/>
    </source>
</evidence>
<feature type="domain" description="Mannosyl-glycoprotein endo-beta-N-acetylglucosamidase-like" evidence="3">
    <location>
        <begin position="176"/>
        <end position="330"/>
    </location>
</feature>
<dbReference type="InterPro" id="IPR051056">
    <property type="entry name" value="Glycosyl_Hydrolase_73"/>
</dbReference>
<evidence type="ECO:0000313" key="5">
    <source>
        <dbReference type="Proteomes" id="UP000812077"/>
    </source>
</evidence>